<feature type="compositionally biased region" description="Polar residues" evidence="1">
    <location>
        <begin position="111"/>
        <end position="139"/>
    </location>
</feature>
<reference evidence="2" key="3">
    <citation type="submission" date="2025-09" db="UniProtKB">
        <authorList>
            <consortium name="Ensembl"/>
        </authorList>
    </citation>
    <scope>IDENTIFICATION</scope>
</reference>
<sequence>MGHHTDQLLPGSLALGGEVLAEVGGQHHDEVLGVHVQLVTVQFAQWSKAFLDAVQALDGVPEGGQHLLAMGTDHGVASDSSGAGQVPKGGKEPLGPGVDDQQPGERAATASPDTQSLSSSCTSTPGHSPAKSMSLNSLRKNSKGFVI</sequence>
<keyword evidence="3" id="KW-1185">Reference proteome</keyword>
<dbReference type="Ensembl" id="ENSCPVT00000000040.2">
    <property type="protein sequence ID" value="ENSCPVP00000000038.1"/>
    <property type="gene ID" value="ENSCPVG00000000026.2"/>
</dbReference>
<organism evidence="2 3">
    <name type="scientific">Geospiza parvula</name>
    <name type="common">Small tree-finch</name>
    <name type="synonym">Camarhynchus parvulus</name>
    <dbReference type="NCBI Taxonomy" id="87175"/>
    <lineage>
        <taxon>Eukaryota</taxon>
        <taxon>Metazoa</taxon>
        <taxon>Chordata</taxon>
        <taxon>Craniata</taxon>
        <taxon>Vertebrata</taxon>
        <taxon>Euteleostomi</taxon>
        <taxon>Archelosauria</taxon>
        <taxon>Archosauria</taxon>
        <taxon>Dinosauria</taxon>
        <taxon>Saurischia</taxon>
        <taxon>Theropoda</taxon>
        <taxon>Coelurosauria</taxon>
        <taxon>Aves</taxon>
        <taxon>Neognathae</taxon>
        <taxon>Neoaves</taxon>
        <taxon>Telluraves</taxon>
        <taxon>Australaves</taxon>
        <taxon>Passeriformes</taxon>
        <taxon>Thraupidae</taxon>
        <taxon>Camarhynchus</taxon>
    </lineage>
</organism>
<evidence type="ECO:0000313" key="2">
    <source>
        <dbReference type="Ensembl" id="ENSCPVP00000000038.1"/>
    </source>
</evidence>
<reference evidence="2" key="2">
    <citation type="submission" date="2025-08" db="UniProtKB">
        <authorList>
            <consortium name="Ensembl"/>
        </authorList>
    </citation>
    <scope>IDENTIFICATION</scope>
</reference>
<dbReference type="AlphaFoldDB" id="A0A8C3M2D3"/>
<proteinExistence type="predicted"/>
<feature type="region of interest" description="Disordered" evidence="1">
    <location>
        <begin position="63"/>
        <end position="147"/>
    </location>
</feature>
<evidence type="ECO:0000313" key="3">
    <source>
        <dbReference type="Proteomes" id="UP000694382"/>
    </source>
</evidence>
<dbReference type="Proteomes" id="UP000694382">
    <property type="component" value="Chromosome 1"/>
</dbReference>
<name>A0A8C3M2D3_GEOPR</name>
<accession>A0A8C3M2D3</accession>
<evidence type="ECO:0000256" key="1">
    <source>
        <dbReference type="SAM" id="MobiDB-lite"/>
    </source>
</evidence>
<protein>
    <submittedName>
        <fullName evidence="2">Uncharacterized protein</fullName>
    </submittedName>
</protein>
<reference evidence="2" key="1">
    <citation type="submission" date="2020-02" db="EMBL/GenBank/DDBJ databases">
        <authorList>
            <person name="Enbody D E."/>
            <person name="Pettersson E M."/>
        </authorList>
    </citation>
    <scope>NUCLEOTIDE SEQUENCE [LARGE SCALE GENOMIC DNA]</scope>
</reference>